<keyword evidence="2 5" id="KW-0328">Glycosyltransferase</keyword>
<dbReference type="EMBL" id="CP093326">
    <property type="protein sequence ID" value="UNK47348.1"/>
    <property type="molecule type" value="Genomic_DNA"/>
</dbReference>
<dbReference type="Gene3D" id="3.40.50.2000">
    <property type="entry name" value="Glycogen Phosphorylase B"/>
    <property type="match status" value="2"/>
</dbReference>
<proteinExistence type="predicted"/>
<feature type="domain" description="Glycosyltransferase subfamily 4-like N-terminal" evidence="4">
    <location>
        <begin position="387"/>
        <end position="512"/>
    </location>
</feature>
<accession>A0ABY3WFM3</accession>
<dbReference type="RefSeq" id="WP_241915109.1">
    <property type="nucleotide sequence ID" value="NZ_CP093326.1"/>
</dbReference>
<sequence length="726" mass="79843">MAENFPLPRFETSWGWTNQWCLGNTSSAQVELTDDGFLSVEKLAAYTVHLILNGEADDLKSLKPGSGVQLPAKRGHGIIFGLVADVSGSVKVQLVIHEFSRDGKRISREVVDNGYRSIFIADPRAHALLLTVRLSGLGSLTIKHLQATEHDAVESATPGIYPMGKAVAPSPGLASAGAPDIGAVMTIRRALMDAVPLRSILTVQESLPLALGLVSTNHLLEAKEVVRDFDLYSQLPLSALQKMLAHARDTGYLVHALACAEEIERRGTKLPGRRGADELARESDFLKNPWRMMPELAAGKSHDPDGPILHLVGKCFPKKQNGYTIRTKHTAEAQFEAGLNPVIAVQSGGINNLTDEQQLLASNSPVRMISLGDSARSELKIRDWIEENVSALYELVKQSRPRVIHAHSNFVNVVLATHVGEALSVPVVYEVRGIWEESWLTRTAQTEQWLATENGIEMFGLPEYFEWTEKAERAARERVSHIVTLSKTLKEFIVRDESPGVQAGDVTVIPNAAVNRQPPGELASQQIRGSLDIKGDALVFGYISTLAAHEDIETLIDAYEIFARSEPAIEHRLLIVGAGPKLNELQQVVRERQLDGVNFTGRVDHENVASYYAAIDVFVTPRSMARVTQLVTPLKPFEAMASGCINVLADIPALREVGEYGDDTVSYFPPGDREALADIFKCLVSKPEIFTPERRKMRIGKSSIPTWQSNAKIYKEVYENIAISVK</sequence>
<gene>
    <name evidence="5" type="ORF">MNQ99_08455</name>
</gene>
<evidence type="ECO:0000256" key="1">
    <source>
        <dbReference type="ARBA" id="ARBA00021292"/>
    </source>
</evidence>
<dbReference type="Proteomes" id="UP000829069">
    <property type="component" value="Chromosome"/>
</dbReference>
<evidence type="ECO:0000313" key="5">
    <source>
        <dbReference type="EMBL" id="UNK47348.1"/>
    </source>
</evidence>
<name>A0ABY3WFM3_9MICC</name>
<dbReference type="SUPFAM" id="SSF53756">
    <property type="entry name" value="UDP-Glycosyltransferase/glycogen phosphorylase"/>
    <property type="match status" value="1"/>
</dbReference>
<reference evidence="5 6" key="1">
    <citation type="submission" date="2022-03" db="EMBL/GenBank/DDBJ databases">
        <title>Isotopic signatures of nitrous oxide derived from detoxification processes.</title>
        <authorList>
            <person name="Behrendt U."/>
            <person name="Buchen C."/>
            <person name="Well R."/>
            <person name="Ulrich A."/>
            <person name="Rohe L."/>
            <person name="Kolb S."/>
            <person name="Schloter M."/>
            <person name="Horn M.A."/>
            <person name="Augustin J."/>
        </authorList>
    </citation>
    <scope>NUCLEOTIDE SEQUENCE [LARGE SCALE GENOMIC DNA]</scope>
    <source>
        <strain evidence="5 6">S4-C24</strain>
    </source>
</reference>
<dbReference type="PANTHER" id="PTHR45947">
    <property type="entry name" value="SULFOQUINOVOSYL TRANSFERASE SQD2"/>
    <property type="match status" value="1"/>
</dbReference>
<dbReference type="Pfam" id="PF13439">
    <property type="entry name" value="Glyco_transf_4"/>
    <property type="match status" value="1"/>
</dbReference>
<evidence type="ECO:0000259" key="4">
    <source>
        <dbReference type="Pfam" id="PF13439"/>
    </source>
</evidence>
<dbReference type="PANTHER" id="PTHR45947:SF3">
    <property type="entry name" value="SULFOQUINOVOSYL TRANSFERASE SQD2"/>
    <property type="match status" value="1"/>
</dbReference>
<dbReference type="GO" id="GO:0016757">
    <property type="term" value="F:glycosyltransferase activity"/>
    <property type="evidence" value="ECO:0007669"/>
    <property type="project" value="UniProtKB-KW"/>
</dbReference>
<dbReference type="InterPro" id="IPR028098">
    <property type="entry name" value="Glyco_trans_4-like_N"/>
</dbReference>
<organism evidence="5 6">
    <name type="scientific">Arthrobacter sulfonylureivorans</name>
    <dbReference type="NCBI Taxonomy" id="2486855"/>
    <lineage>
        <taxon>Bacteria</taxon>
        <taxon>Bacillati</taxon>
        <taxon>Actinomycetota</taxon>
        <taxon>Actinomycetes</taxon>
        <taxon>Micrococcales</taxon>
        <taxon>Micrococcaceae</taxon>
        <taxon>Arthrobacter</taxon>
    </lineage>
</organism>
<keyword evidence="6" id="KW-1185">Reference proteome</keyword>
<evidence type="ECO:0000256" key="2">
    <source>
        <dbReference type="ARBA" id="ARBA00022676"/>
    </source>
</evidence>
<dbReference type="InterPro" id="IPR050194">
    <property type="entry name" value="Glycosyltransferase_grp1"/>
</dbReference>
<keyword evidence="3 5" id="KW-0808">Transferase</keyword>
<evidence type="ECO:0000256" key="3">
    <source>
        <dbReference type="ARBA" id="ARBA00022679"/>
    </source>
</evidence>
<dbReference type="Pfam" id="PF13692">
    <property type="entry name" value="Glyco_trans_1_4"/>
    <property type="match status" value="1"/>
</dbReference>
<evidence type="ECO:0000313" key="6">
    <source>
        <dbReference type="Proteomes" id="UP000829069"/>
    </source>
</evidence>
<protein>
    <recommendedName>
        <fullName evidence="1">D-inositol 3-phosphate glycosyltransferase</fullName>
    </recommendedName>
</protein>